<sequence length="158" mass="17741">MADDSSFTFKTKKSRKEKEKESTVKTRKPIAFEEDDISIASETEEKSVATESESSNHSYENYVEAYAKLSRDTSSEQTINISTTDEKRNHSRNDERVCESDPNTAAALSQMRAEIEALKVKVSDQSLDSAFNKIMANIDNLSSHQKRAMLMALASSMK</sequence>
<reference evidence="2" key="1">
    <citation type="submission" date="2016-10" db="EMBL/GenBank/DDBJ databases">
        <authorList>
            <person name="de Groot N.N."/>
        </authorList>
    </citation>
    <scope>NUCLEOTIDE SEQUENCE</scope>
</reference>
<reference evidence="2" key="2">
    <citation type="journal article" date="2017" name="Virus Genes">
        <title>Rotavirus I in feces of a cat with diarrhea.</title>
        <authorList>
            <person name="Phan T.G."/>
            <person name="Leutenegger C.M."/>
            <person name="Chan R."/>
            <person name="Delwart E."/>
        </authorList>
    </citation>
    <scope>NUCLEOTIDE SEQUENCE</scope>
</reference>
<evidence type="ECO:0000313" key="2">
    <source>
        <dbReference type="EMBL" id="AQX34670.1"/>
    </source>
</evidence>
<feature type="region of interest" description="Disordered" evidence="1">
    <location>
        <begin position="1"/>
        <end position="105"/>
    </location>
</feature>
<feature type="compositionally biased region" description="Low complexity" evidence="1">
    <location>
        <begin position="51"/>
        <end position="64"/>
    </location>
</feature>
<protein>
    <submittedName>
        <fullName evidence="2">NSP5</fullName>
    </submittedName>
</protein>
<organism evidence="2">
    <name type="scientific">Rotavirus I</name>
    <dbReference type="NCBI Taxonomy" id="1637496"/>
    <lineage>
        <taxon>Viruses</taxon>
        <taxon>Riboviria</taxon>
        <taxon>Orthornavirae</taxon>
        <taxon>Duplornaviricota</taxon>
        <taxon>Resentoviricetes</taxon>
        <taxon>Reovirales</taxon>
        <taxon>Sedoreoviridae</taxon>
        <taxon>Rotavirus</taxon>
        <taxon>Rotavirus iotagastroenteritidis</taxon>
    </lineage>
</organism>
<proteinExistence type="predicted"/>
<evidence type="ECO:0000256" key="1">
    <source>
        <dbReference type="SAM" id="MobiDB-lite"/>
    </source>
</evidence>
<name>A0A1S6XXK8_9REOV</name>
<accession>A0A1S6XXK8</accession>
<dbReference type="EMBL" id="KY026794">
    <property type="protein sequence ID" value="AQX34670.1"/>
    <property type="molecule type" value="Genomic_RNA"/>
</dbReference>
<feature type="compositionally biased region" description="Basic and acidic residues" evidence="1">
    <location>
        <begin position="84"/>
        <end position="99"/>
    </location>
</feature>